<name>A0A4S8HYR0_9BACT</name>
<dbReference type="OrthoDB" id="9773828at2"/>
<dbReference type="CDD" id="cd19152">
    <property type="entry name" value="AKR_AKR15A"/>
    <property type="match status" value="1"/>
</dbReference>
<sequence length="339" mass="37872">MKDEIVLPKVVFGTSGLGNLYVALSEADKCAIVKECIQHSTRPAVFDTAGKYGAGLSLESLGKCLQQLQVKPEDVLISNKLGWYRIPLTTPEPTFEPGVWKDLQYDAEQRISYEGILQCFEQGNELLNGYHAQLVSVHDPDEYLAAATDETDRVKRFEHIKDAYRALFELKAAGKVKAVGVGAKNWKVIQQITDQVPLDWVMIANSMTLHSHPNDLLQYMQQLKEKNTLIINSAVFNGGFLTGGDYYNYKLVEAGNHAHDELLQWRKDFFALCNEYGVQSAHACIQFGIQAPGVTSIALSTSKPSKVKGNVDMATIHMPAGFWEELKKRRLLKARVNLI</sequence>
<dbReference type="RefSeq" id="WP_136577436.1">
    <property type="nucleotide sequence ID" value="NZ_STFF01000003.1"/>
</dbReference>
<organism evidence="2 3">
    <name type="scientific">Niastella caeni</name>
    <dbReference type="NCBI Taxonomy" id="2569763"/>
    <lineage>
        <taxon>Bacteria</taxon>
        <taxon>Pseudomonadati</taxon>
        <taxon>Bacteroidota</taxon>
        <taxon>Chitinophagia</taxon>
        <taxon>Chitinophagales</taxon>
        <taxon>Chitinophagaceae</taxon>
        <taxon>Niastella</taxon>
    </lineage>
</organism>
<dbReference type="InterPro" id="IPR023210">
    <property type="entry name" value="NADP_OxRdtase_dom"/>
</dbReference>
<dbReference type="Gene3D" id="3.20.20.100">
    <property type="entry name" value="NADP-dependent oxidoreductase domain"/>
    <property type="match status" value="1"/>
</dbReference>
<evidence type="ECO:0000313" key="3">
    <source>
        <dbReference type="Proteomes" id="UP000306918"/>
    </source>
</evidence>
<protein>
    <submittedName>
        <fullName evidence="2">Aldo/keto reductase</fullName>
    </submittedName>
</protein>
<keyword evidence="3" id="KW-1185">Reference proteome</keyword>
<dbReference type="Proteomes" id="UP000306918">
    <property type="component" value="Unassembled WGS sequence"/>
</dbReference>
<evidence type="ECO:0000259" key="1">
    <source>
        <dbReference type="Pfam" id="PF00248"/>
    </source>
</evidence>
<accession>A0A4S8HYR0</accession>
<feature type="domain" description="NADP-dependent oxidoreductase" evidence="1">
    <location>
        <begin position="9"/>
        <end position="327"/>
    </location>
</feature>
<dbReference type="EMBL" id="STFF01000003">
    <property type="protein sequence ID" value="THU39304.1"/>
    <property type="molecule type" value="Genomic_DNA"/>
</dbReference>
<evidence type="ECO:0000313" key="2">
    <source>
        <dbReference type="EMBL" id="THU39304.1"/>
    </source>
</evidence>
<dbReference type="InterPro" id="IPR036812">
    <property type="entry name" value="NAD(P)_OxRdtase_dom_sf"/>
</dbReference>
<dbReference type="GO" id="GO:0016491">
    <property type="term" value="F:oxidoreductase activity"/>
    <property type="evidence" value="ECO:0007669"/>
    <property type="project" value="InterPro"/>
</dbReference>
<dbReference type="PANTHER" id="PTHR42686:SF1">
    <property type="entry name" value="GH17980P-RELATED"/>
    <property type="match status" value="1"/>
</dbReference>
<dbReference type="InterPro" id="IPR020471">
    <property type="entry name" value="AKR"/>
</dbReference>
<dbReference type="Pfam" id="PF00248">
    <property type="entry name" value="Aldo_ket_red"/>
    <property type="match status" value="1"/>
</dbReference>
<dbReference type="PANTHER" id="PTHR42686">
    <property type="entry name" value="GH17980P-RELATED"/>
    <property type="match status" value="1"/>
</dbReference>
<reference evidence="2 3" key="1">
    <citation type="submission" date="2019-04" db="EMBL/GenBank/DDBJ databases">
        <title>Niastella caeni sp. nov., isolated from activated sludge.</title>
        <authorList>
            <person name="Sheng M."/>
        </authorList>
    </citation>
    <scope>NUCLEOTIDE SEQUENCE [LARGE SCALE GENOMIC DNA]</scope>
    <source>
        <strain evidence="2 3">HX-2-15</strain>
    </source>
</reference>
<comment type="caution">
    <text evidence="2">The sequence shown here is derived from an EMBL/GenBank/DDBJ whole genome shotgun (WGS) entry which is preliminary data.</text>
</comment>
<gene>
    <name evidence="2" type="ORF">FAM09_12385</name>
</gene>
<dbReference type="GO" id="GO:0005829">
    <property type="term" value="C:cytosol"/>
    <property type="evidence" value="ECO:0007669"/>
    <property type="project" value="TreeGrafter"/>
</dbReference>
<proteinExistence type="predicted"/>
<dbReference type="SUPFAM" id="SSF51430">
    <property type="entry name" value="NAD(P)-linked oxidoreductase"/>
    <property type="match status" value="1"/>
</dbReference>
<dbReference type="AlphaFoldDB" id="A0A4S8HYR0"/>